<sequence>MHKEVVHGRGHPNVTGTHRSTFEITRDEEISKSADCIIVVGADKGAASLSDGFKKAAAHDDAFITCVIEAGGFRDVVTGWGSEKMTFSVEDSMVFRVSDYVCGRTVMIRADKPAARLDRRLIAALAEGNKAILELSVEQKDRPEPSLDALFKEV</sequence>
<dbReference type="eggNOG" id="arCOG04171">
    <property type="taxonomic scope" value="Archaea"/>
</dbReference>
<organism evidence="1 2">
    <name type="scientific">Methanocella conradii (strain DSM 24694 / JCM 17849 / CGMCC 1.5162 / HZ254)</name>
    <dbReference type="NCBI Taxonomy" id="1041930"/>
    <lineage>
        <taxon>Archaea</taxon>
        <taxon>Methanobacteriati</taxon>
        <taxon>Methanobacteriota</taxon>
        <taxon>Stenosarchaea group</taxon>
        <taxon>Methanomicrobia</taxon>
        <taxon>Methanocellales</taxon>
        <taxon>Methanocellaceae</taxon>
        <taxon>Methanocella</taxon>
    </lineage>
</organism>
<dbReference type="OrthoDB" id="9265at2157"/>
<dbReference type="Pfam" id="PF04027">
    <property type="entry name" value="DUF371"/>
    <property type="match status" value="1"/>
</dbReference>
<dbReference type="Proteomes" id="UP000005233">
    <property type="component" value="Chromosome"/>
</dbReference>
<dbReference type="STRING" id="1041930.Mtc_2003"/>
<name>H8I696_METCZ</name>
<dbReference type="KEGG" id="mez:Mtc_2003"/>
<dbReference type="HOGENOM" id="CLU_135994_0_0_2"/>
<dbReference type="AlphaFoldDB" id="H8I696"/>
<evidence type="ECO:0000313" key="2">
    <source>
        <dbReference type="Proteomes" id="UP000005233"/>
    </source>
</evidence>
<dbReference type="Gene3D" id="2.60.120.630">
    <property type="entry name" value="mth639 domain like"/>
    <property type="match status" value="1"/>
</dbReference>
<accession>H8I696</accession>
<keyword evidence="2" id="KW-1185">Reference proteome</keyword>
<dbReference type="InterPro" id="IPR023131">
    <property type="entry name" value="Mth639-like_dom_sf"/>
</dbReference>
<dbReference type="PANTHER" id="PTHR40696:SF1">
    <property type="entry name" value="DUF371 DOMAIN-CONTAINING PROTEIN"/>
    <property type="match status" value="1"/>
</dbReference>
<gene>
    <name evidence="1" type="ordered locus">Mtc_2003</name>
</gene>
<dbReference type="GeneID" id="11972157"/>
<dbReference type="InterPro" id="IPR007171">
    <property type="entry name" value="DUF371"/>
</dbReference>
<dbReference type="EMBL" id="CP003243">
    <property type="protein sequence ID" value="AFD00743.1"/>
    <property type="molecule type" value="Genomic_DNA"/>
</dbReference>
<protein>
    <submittedName>
        <fullName evidence="1">Uncharacterized protein conserved in archaea</fullName>
    </submittedName>
</protein>
<dbReference type="RefSeq" id="WP_014406574.1">
    <property type="nucleotide sequence ID" value="NC_017034.1"/>
</dbReference>
<proteinExistence type="predicted"/>
<dbReference type="PANTHER" id="PTHR40696">
    <property type="entry name" value="DUF371 FAMILY PROTEIN"/>
    <property type="match status" value="1"/>
</dbReference>
<evidence type="ECO:0000313" key="1">
    <source>
        <dbReference type="EMBL" id="AFD00743.1"/>
    </source>
</evidence>
<reference evidence="1 2" key="1">
    <citation type="journal article" date="2012" name="J. Bacteriol.">
        <title>Complete genome sequence of a thermophilic methanogen, Methanocella conradii HZ254, isolated from Chinese rice field soil.</title>
        <authorList>
            <person name="Lu Z."/>
            <person name="Lu Y."/>
        </authorList>
    </citation>
    <scope>NUCLEOTIDE SEQUENCE [LARGE SCALE GENOMIC DNA]</scope>
    <source>
        <strain evidence="2">DSM 24694 / JCM 17849 / CGMCC 1.5162 / HZ254</strain>
    </source>
</reference>